<dbReference type="RefSeq" id="WP_149776716.1">
    <property type="nucleotide sequence ID" value="NZ_FQVK01000021.1"/>
</dbReference>
<evidence type="ECO:0000313" key="11">
    <source>
        <dbReference type="EMBL" id="SHF20716.1"/>
    </source>
</evidence>
<dbReference type="InterPro" id="IPR036249">
    <property type="entry name" value="Thioredoxin-like_sf"/>
</dbReference>
<feature type="transmembrane region" description="Helical" evidence="7">
    <location>
        <begin position="500"/>
        <end position="518"/>
    </location>
</feature>
<protein>
    <submittedName>
        <fullName evidence="11">Suppressor for copper-sensitivity B</fullName>
    </submittedName>
</protein>
<feature type="transmembrane region" description="Helical" evidence="7">
    <location>
        <begin position="296"/>
        <end position="321"/>
    </location>
</feature>
<keyword evidence="6" id="KW-0676">Redox-active center</keyword>
<keyword evidence="8" id="KW-0732">Signal</keyword>
<evidence type="ECO:0000256" key="4">
    <source>
        <dbReference type="ARBA" id="ARBA00022989"/>
    </source>
</evidence>
<dbReference type="AlphaFoldDB" id="A0A1M4ZT35"/>
<feature type="domain" description="Cytochrome C biogenesis protein transmembrane" evidence="9">
    <location>
        <begin position="298"/>
        <end position="514"/>
    </location>
</feature>
<feature type="signal peptide" evidence="8">
    <location>
        <begin position="1"/>
        <end position="27"/>
    </location>
</feature>
<dbReference type="GO" id="GO:0016020">
    <property type="term" value="C:membrane"/>
    <property type="evidence" value="ECO:0007669"/>
    <property type="project" value="UniProtKB-SubCell"/>
</dbReference>
<reference evidence="11 12" key="1">
    <citation type="submission" date="2016-11" db="EMBL/GenBank/DDBJ databases">
        <authorList>
            <person name="Varghese N."/>
            <person name="Submissions S."/>
        </authorList>
    </citation>
    <scope>NUCLEOTIDE SEQUENCE [LARGE SCALE GENOMIC DNA]</scope>
    <source>
        <strain evidence="11 12">DSM 29341</strain>
    </source>
</reference>
<dbReference type="Gene3D" id="3.40.30.10">
    <property type="entry name" value="Glutaredoxin"/>
    <property type="match status" value="1"/>
</dbReference>
<evidence type="ECO:0000256" key="7">
    <source>
        <dbReference type="SAM" id="Phobius"/>
    </source>
</evidence>
<feature type="transmembrane region" description="Helical" evidence="7">
    <location>
        <begin position="427"/>
        <end position="454"/>
    </location>
</feature>
<name>A0A1M4ZT35_9RHOB</name>
<feature type="transmembrane region" description="Helical" evidence="7">
    <location>
        <begin position="460"/>
        <end position="479"/>
    </location>
</feature>
<proteinExistence type="predicted"/>
<dbReference type="GO" id="GO:0045454">
    <property type="term" value="P:cell redox homeostasis"/>
    <property type="evidence" value="ECO:0007669"/>
    <property type="project" value="TreeGrafter"/>
</dbReference>
<dbReference type="EMBL" id="FQVK01000021">
    <property type="protein sequence ID" value="SHF20716.1"/>
    <property type="molecule type" value="Genomic_DNA"/>
</dbReference>
<dbReference type="Pfam" id="PF13899">
    <property type="entry name" value="Thioredoxin_7"/>
    <property type="match status" value="1"/>
</dbReference>
<evidence type="ECO:0000256" key="6">
    <source>
        <dbReference type="ARBA" id="ARBA00023284"/>
    </source>
</evidence>
<evidence type="ECO:0000256" key="1">
    <source>
        <dbReference type="ARBA" id="ARBA00004141"/>
    </source>
</evidence>
<dbReference type="SUPFAM" id="SSF52833">
    <property type="entry name" value="Thioredoxin-like"/>
    <property type="match status" value="1"/>
</dbReference>
<dbReference type="PANTHER" id="PTHR32234">
    <property type="entry name" value="THIOL:DISULFIDE INTERCHANGE PROTEIN DSBD"/>
    <property type="match status" value="1"/>
</dbReference>
<comment type="subcellular location">
    <subcellularLocation>
        <location evidence="1">Membrane</location>
        <topology evidence="1">Multi-pass membrane protein</topology>
    </subcellularLocation>
</comment>
<evidence type="ECO:0000256" key="2">
    <source>
        <dbReference type="ARBA" id="ARBA00022692"/>
    </source>
</evidence>
<dbReference type="InterPro" id="IPR035671">
    <property type="entry name" value="DsbD_gamma"/>
</dbReference>
<dbReference type="InterPro" id="IPR017937">
    <property type="entry name" value="Thioredoxin_CS"/>
</dbReference>
<evidence type="ECO:0000313" key="12">
    <source>
        <dbReference type="Proteomes" id="UP000325134"/>
    </source>
</evidence>
<dbReference type="Proteomes" id="UP000325134">
    <property type="component" value="Unassembled WGS sequence"/>
</dbReference>
<feature type="transmembrane region" description="Helical" evidence="7">
    <location>
        <begin position="341"/>
        <end position="362"/>
    </location>
</feature>
<keyword evidence="2 7" id="KW-0812">Transmembrane</keyword>
<dbReference type="InterPro" id="IPR028250">
    <property type="entry name" value="DsbDN"/>
</dbReference>
<keyword evidence="5 7" id="KW-0472">Membrane</keyword>
<gene>
    <name evidence="11" type="ORF">SAMN05444279_12139</name>
</gene>
<feature type="transmembrane region" description="Helical" evidence="7">
    <location>
        <begin position="524"/>
        <end position="541"/>
    </location>
</feature>
<organism evidence="11 12">
    <name type="scientific">Ruegeria intermedia</name>
    <dbReference type="NCBI Taxonomy" id="996115"/>
    <lineage>
        <taxon>Bacteria</taxon>
        <taxon>Pseudomonadati</taxon>
        <taxon>Pseudomonadota</taxon>
        <taxon>Alphaproteobacteria</taxon>
        <taxon>Rhodobacterales</taxon>
        <taxon>Roseobacteraceae</taxon>
        <taxon>Ruegeria</taxon>
    </lineage>
</organism>
<dbReference type="CDD" id="cd02953">
    <property type="entry name" value="DsbDgamma"/>
    <property type="match status" value="1"/>
</dbReference>
<dbReference type="PROSITE" id="PS00194">
    <property type="entry name" value="THIOREDOXIN_1"/>
    <property type="match status" value="1"/>
</dbReference>
<accession>A0A1M4ZT35</accession>
<feature type="transmembrane region" description="Helical" evidence="7">
    <location>
        <begin position="382"/>
        <end position="406"/>
    </location>
</feature>
<sequence>MGKALVKLVLVVWVTALGLLLTGQGQAATSAPHDSLPVNARLVTAQDGVEPGAGTLTAGLHLKLAEGWKTYWKSPGEVGIPPKVTWEGSQNIRDVQFHWPAPIRFRAFGIENFGYKDEVVFPLTITLENPGAPVDLKADVAVLVCSDVCVPVEFPLSLSLPQGSGRDQDSARLINAYMSRVPVPDNSNGIASESASLDAEAKTLTLSFTSDLPFDAPDVFPDMGRDTAFGAPDIRLGEDGRLLWVQFPILALADSPPALSVTVTDTNRVAEFAPRTDARPAPPPYEIATAEPSAGAMVWILLLAVGGGLILNVMPCVLPVLSIKLSSAVKAHDRSPAQIRAGFLASAAGILAFMWLLAGITIAARSLGYSIGWGIQFQNPLFLAVMIVVLAVFAASLAGLFEITLPQALNTRLAHVDEGRTPLAGDFLTGAFSAVLATPCSAPFLGTAVAFALTGRPVDILAIFTALGLGLATPYLLVAAHPKLTAALPKPGRWMVGLKWVLSAALLATIGWLVWVMAGVAGDAAATATALAAAVLVLVIWRGAALPPALRWSAMALPLVAALAAPVAIAGKGRTGPTEPAGEIPWVTFSRPEIARLVSRGEVVFVDVTADWCLTCKANKALVLERGEVLAALQSGEAVPMQADWTRPDDAIAQFLEDNDRFGIPFNIVYGPSAPEGIALPEILSTAAVLEALDKAAPDGGTPLASGS</sequence>
<evidence type="ECO:0000256" key="3">
    <source>
        <dbReference type="ARBA" id="ARBA00022748"/>
    </source>
</evidence>
<keyword evidence="4 7" id="KW-1133">Transmembrane helix</keyword>
<evidence type="ECO:0000259" key="9">
    <source>
        <dbReference type="Pfam" id="PF02683"/>
    </source>
</evidence>
<evidence type="ECO:0000256" key="8">
    <source>
        <dbReference type="SAM" id="SignalP"/>
    </source>
</evidence>
<dbReference type="Pfam" id="PF11412">
    <property type="entry name" value="DsbD_N"/>
    <property type="match status" value="1"/>
</dbReference>
<feature type="transmembrane region" description="Helical" evidence="7">
    <location>
        <begin position="553"/>
        <end position="571"/>
    </location>
</feature>
<feature type="domain" description="Thiol:disulfide interchange protein DsbD N-terminal" evidence="10">
    <location>
        <begin position="54"/>
        <end position="153"/>
    </location>
</feature>
<dbReference type="GO" id="GO:0017004">
    <property type="term" value="P:cytochrome complex assembly"/>
    <property type="evidence" value="ECO:0007669"/>
    <property type="project" value="UniProtKB-KW"/>
</dbReference>
<dbReference type="PANTHER" id="PTHR32234:SF3">
    <property type="entry name" value="SUPPRESSION OF COPPER SENSITIVITY PROTEIN"/>
    <property type="match status" value="1"/>
</dbReference>
<dbReference type="OrthoDB" id="9811036at2"/>
<dbReference type="GO" id="GO:0015035">
    <property type="term" value="F:protein-disulfide reductase activity"/>
    <property type="evidence" value="ECO:0007669"/>
    <property type="project" value="TreeGrafter"/>
</dbReference>
<dbReference type="InterPro" id="IPR003834">
    <property type="entry name" value="Cyt_c_assmbl_TM_dom"/>
</dbReference>
<feature type="chain" id="PRO_5012115504" evidence="8">
    <location>
        <begin position="28"/>
        <end position="708"/>
    </location>
</feature>
<dbReference type="Pfam" id="PF02683">
    <property type="entry name" value="DsbD_TM"/>
    <property type="match status" value="1"/>
</dbReference>
<keyword evidence="3" id="KW-0201">Cytochrome c-type biogenesis</keyword>
<keyword evidence="12" id="KW-1185">Reference proteome</keyword>
<evidence type="ECO:0000256" key="5">
    <source>
        <dbReference type="ARBA" id="ARBA00023136"/>
    </source>
</evidence>
<evidence type="ECO:0000259" key="10">
    <source>
        <dbReference type="Pfam" id="PF11412"/>
    </source>
</evidence>